<dbReference type="PANTHER" id="PTHR36482">
    <property type="entry name" value="OSJNBA0024J22.15 PROTEIN"/>
    <property type="match status" value="1"/>
</dbReference>
<dbReference type="OrthoDB" id="2617878at2759"/>
<reference evidence="1" key="1">
    <citation type="submission" date="2022-04" db="EMBL/GenBank/DDBJ databases">
        <title>Carnegiea gigantea Genome sequencing and assembly v2.</title>
        <authorList>
            <person name="Copetti D."/>
            <person name="Sanderson M.J."/>
            <person name="Burquez A."/>
            <person name="Wojciechowski M.F."/>
        </authorList>
    </citation>
    <scope>NUCLEOTIDE SEQUENCE</scope>
    <source>
        <strain evidence="1">SGP5-SGP5p</strain>
        <tissue evidence="1">Aerial part</tissue>
    </source>
</reference>
<sequence>MLKEMPEYADEHVITRNDLANVALNLKNADGKDVQARKYVEDMYKGFEGLECVLGLIYNATGALLRYVYAVDFYGFVAPAPYPMFIENGQWGAFLYVKYKNQEYGAAGCVVYRAYELNGVETEFDYFVGWDNKVGAQLSKTYVEMGPRGSFCKGFDELYPKLQSSGEQYTYQVKNGFFSTAIMGNDKMAVLEVIHRLALTTPPIA</sequence>
<dbReference type="Pfam" id="PF21230">
    <property type="entry name" value="Nakanori"/>
    <property type="match status" value="1"/>
</dbReference>
<proteinExistence type="predicted"/>
<accession>A0A9Q1QP49</accession>
<protein>
    <submittedName>
        <fullName evidence="1">Uncharacterized protein</fullName>
    </submittedName>
</protein>
<dbReference type="InterPro" id="IPR049065">
    <property type="entry name" value="Nakanori"/>
</dbReference>
<dbReference type="EMBL" id="JAKOGI010000025">
    <property type="protein sequence ID" value="KAJ8448994.1"/>
    <property type="molecule type" value="Genomic_DNA"/>
</dbReference>
<comment type="caution">
    <text evidence="1">The sequence shown here is derived from an EMBL/GenBank/DDBJ whole genome shotgun (WGS) entry which is preliminary data.</text>
</comment>
<dbReference type="Proteomes" id="UP001153076">
    <property type="component" value="Unassembled WGS sequence"/>
</dbReference>
<dbReference type="PANTHER" id="PTHR36482:SF5">
    <property type="entry name" value="23 KDA JASMONATE-INDUCED PROTEIN-LIKE"/>
    <property type="match status" value="1"/>
</dbReference>
<dbReference type="AlphaFoldDB" id="A0A9Q1QP49"/>
<gene>
    <name evidence="1" type="ORF">Cgig2_004049</name>
</gene>
<evidence type="ECO:0000313" key="1">
    <source>
        <dbReference type="EMBL" id="KAJ8448994.1"/>
    </source>
</evidence>
<keyword evidence="2" id="KW-1185">Reference proteome</keyword>
<name>A0A9Q1QP49_9CARY</name>
<evidence type="ECO:0000313" key="2">
    <source>
        <dbReference type="Proteomes" id="UP001153076"/>
    </source>
</evidence>
<dbReference type="InterPro" id="IPR053085">
    <property type="entry name" value="Jasmonate-induced_protein"/>
</dbReference>
<organism evidence="1 2">
    <name type="scientific">Carnegiea gigantea</name>
    <dbReference type="NCBI Taxonomy" id="171969"/>
    <lineage>
        <taxon>Eukaryota</taxon>
        <taxon>Viridiplantae</taxon>
        <taxon>Streptophyta</taxon>
        <taxon>Embryophyta</taxon>
        <taxon>Tracheophyta</taxon>
        <taxon>Spermatophyta</taxon>
        <taxon>Magnoliopsida</taxon>
        <taxon>eudicotyledons</taxon>
        <taxon>Gunneridae</taxon>
        <taxon>Pentapetalae</taxon>
        <taxon>Caryophyllales</taxon>
        <taxon>Cactineae</taxon>
        <taxon>Cactaceae</taxon>
        <taxon>Cactoideae</taxon>
        <taxon>Echinocereeae</taxon>
        <taxon>Carnegiea</taxon>
    </lineage>
</organism>